<dbReference type="Proteomes" id="UP000179769">
    <property type="component" value="Unassembled WGS sequence"/>
</dbReference>
<accession>A0A1S1R1X6</accession>
<sequence>MRRTVGVVTGAGRGIGLACAERLTHMVDLLVLVDLDEQSLRTAARELSTRGRSVVEPFLLDVTDVEGLERLAARVAELGELRAVVSAAGISPTMGDWKRVLDVNLVAGAQINRVLSGRATASTVFVHFASLIPWIGIASGPEADAALDAALDEDFLERIRDALGPAIENAGLAYAWSKLGIVRLVKREAVRLGPLGVRVCSVSPGTIDTPMVAEELAADAAADALVQRTPLRRRGRPEEVAAVVAFLISDEASFVNGTDVLIDGGACASFSGGPLLYSGQ</sequence>
<keyword evidence="2" id="KW-0560">Oxidoreductase</keyword>
<comment type="caution">
    <text evidence="3">The sequence shown here is derived from an EMBL/GenBank/DDBJ whole genome shotgun (WGS) entry which is preliminary data.</text>
</comment>
<dbReference type="RefSeq" id="WP_071060774.1">
    <property type="nucleotide sequence ID" value="NZ_MAXA01000079.1"/>
</dbReference>
<dbReference type="AlphaFoldDB" id="A0A1S1R1X6"/>
<dbReference type="SUPFAM" id="SSF51735">
    <property type="entry name" value="NAD(P)-binding Rossmann-fold domains"/>
    <property type="match status" value="1"/>
</dbReference>
<keyword evidence="4" id="KW-1185">Reference proteome</keyword>
<dbReference type="PANTHER" id="PTHR42760">
    <property type="entry name" value="SHORT-CHAIN DEHYDROGENASES/REDUCTASES FAMILY MEMBER"/>
    <property type="match status" value="1"/>
</dbReference>
<protein>
    <submittedName>
        <fullName evidence="3">Short-chain dehydrogenase</fullName>
    </submittedName>
</protein>
<proteinExistence type="inferred from homology"/>
<dbReference type="EMBL" id="MAXA01000079">
    <property type="protein sequence ID" value="OHV40180.1"/>
    <property type="molecule type" value="Genomic_DNA"/>
</dbReference>
<evidence type="ECO:0000313" key="3">
    <source>
        <dbReference type="EMBL" id="OHV40180.1"/>
    </source>
</evidence>
<dbReference type="InterPro" id="IPR002347">
    <property type="entry name" value="SDR_fam"/>
</dbReference>
<evidence type="ECO:0000256" key="2">
    <source>
        <dbReference type="ARBA" id="ARBA00023002"/>
    </source>
</evidence>
<dbReference type="Gene3D" id="3.40.50.720">
    <property type="entry name" value="NAD(P)-binding Rossmann-like Domain"/>
    <property type="match status" value="1"/>
</dbReference>
<gene>
    <name evidence="3" type="ORF">BBK14_32695</name>
</gene>
<dbReference type="InterPro" id="IPR036291">
    <property type="entry name" value="NAD(P)-bd_dom_sf"/>
</dbReference>
<dbReference type="GO" id="GO:0016616">
    <property type="term" value="F:oxidoreductase activity, acting on the CH-OH group of donors, NAD or NADP as acceptor"/>
    <property type="evidence" value="ECO:0007669"/>
    <property type="project" value="TreeGrafter"/>
</dbReference>
<reference evidence="4" key="1">
    <citation type="submission" date="2016-07" db="EMBL/GenBank/DDBJ databases">
        <title>Frankia sp. NRRL B-16219 Genome sequencing.</title>
        <authorList>
            <person name="Ghodhbane-Gtari F."/>
            <person name="Swanson E."/>
            <person name="Gueddou A."/>
            <person name="Louati M."/>
            <person name="Nouioui I."/>
            <person name="Hezbri K."/>
            <person name="Abebe-Akele F."/>
            <person name="Simpson S."/>
            <person name="Morris K."/>
            <person name="Thomas K."/>
            <person name="Gtari M."/>
            <person name="Tisa L.S."/>
        </authorList>
    </citation>
    <scope>NUCLEOTIDE SEQUENCE [LARGE SCALE GENOMIC DNA]</scope>
    <source>
        <strain evidence="4">NRRL B-16219</strain>
    </source>
</reference>
<dbReference type="Pfam" id="PF13561">
    <property type="entry name" value="adh_short_C2"/>
    <property type="match status" value="1"/>
</dbReference>
<dbReference type="OrthoDB" id="9803333at2"/>
<dbReference type="Pfam" id="PF00106">
    <property type="entry name" value="adh_short"/>
    <property type="match status" value="1"/>
</dbReference>
<evidence type="ECO:0000256" key="1">
    <source>
        <dbReference type="ARBA" id="ARBA00006484"/>
    </source>
</evidence>
<name>A0A1S1R1X6_9ACTN</name>
<evidence type="ECO:0000313" key="4">
    <source>
        <dbReference type="Proteomes" id="UP000179769"/>
    </source>
</evidence>
<comment type="similarity">
    <text evidence="1">Belongs to the short-chain dehydrogenases/reductases (SDR) family.</text>
</comment>
<organism evidence="3 4">
    <name type="scientific">Parafrankia soli</name>
    <dbReference type="NCBI Taxonomy" id="2599596"/>
    <lineage>
        <taxon>Bacteria</taxon>
        <taxon>Bacillati</taxon>
        <taxon>Actinomycetota</taxon>
        <taxon>Actinomycetes</taxon>
        <taxon>Frankiales</taxon>
        <taxon>Frankiaceae</taxon>
        <taxon>Parafrankia</taxon>
    </lineage>
</organism>
<dbReference type="PANTHER" id="PTHR42760:SF133">
    <property type="entry name" value="3-OXOACYL-[ACYL-CARRIER-PROTEIN] REDUCTASE"/>
    <property type="match status" value="1"/>
</dbReference>
<dbReference type="PRINTS" id="PR00081">
    <property type="entry name" value="GDHRDH"/>
</dbReference>